<dbReference type="OrthoDB" id="2989487at2"/>
<organism evidence="1 2">
    <name type="scientific">Sporanaerobacter acetigenes DSM 13106</name>
    <dbReference type="NCBI Taxonomy" id="1123281"/>
    <lineage>
        <taxon>Bacteria</taxon>
        <taxon>Bacillati</taxon>
        <taxon>Bacillota</taxon>
        <taxon>Tissierellia</taxon>
        <taxon>Tissierellales</taxon>
        <taxon>Sporanaerobacteraceae</taxon>
        <taxon>Sporanaerobacter</taxon>
    </lineage>
</organism>
<evidence type="ECO:0000313" key="2">
    <source>
        <dbReference type="Proteomes" id="UP000184389"/>
    </source>
</evidence>
<dbReference type="RefSeq" id="WP_072743896.1">
    <property type="nucleotide sequence ID" value="NZ_FQXR01000005.1"/>
</dbReference>
<keyword evidence="2" id="KW-1185">Reference proteome</keyword>
<dbReference type="SUPFAM" id="SSF160945">
    <property type="entry name" value="PH0156-like"/>
    <property type="match status" value="1"/>
</dbReference>
<name>A0A1M5WEX5_9FIRM</name>
<dbReference type="STRING" id="1123281.SAMN02745180_01206"/>
<dbReference type="AlphaFoldDB" id="A0A1M5WEX5"/>
<accession>A0A1M5WEX5</accession>
<proteinExistence type="predicted"/>
<dbReference type="Proteomes" id="UP000184389">
    <property type="component" value="Unassembled WGS sequence"/>
</dbReference>
<protein>
    <recommendedName>
        <fullName evidence="3">DUF3226 domain-containing protein</fullName>
    </recommendedName>
</protein>
<evidence type="ECO:0000313" key="1">
    <source>
        <dbReference type="EMBL" id="SHH86046.1"/>
    </source>
</evidence>
<dbReference type="EMBL" id="FQXR01000005">
    <property type="protein sequence ID" value="SHH86046.1"/>
    <property type="molecule type" value="Genomic_DNA"/>
</dbReference>
<gene>
    <name evidence="1" type="ORF">SAMN02745180_01206</name>
</gene>
<evidence type="ECO:0008006" key="3">
    <source>
        <dbReference type="Google" id="ProtNLM"/>
    </source>
</evidence>
<reference evidence="1 2" key="1">
    <citation type="submission" date="2016-11" db="EMBL/GenBank/DDBJ databases">
        <authorList>
            <person name="Jaros S."/>
            <person name="Januszkiewicz K."/>
            <person name="Wedrychowicz H."/>
        </authorList>
    </citation>
    <scope>NUCLEOTIDE SEQUENCE [LARGE SCALE GENOMIC DNA]</scope>
    <source>
        <strain evidence="1 2">DSM 13106</strain>
    </source>
</reference>
<dbReference type="Gene3D" id="3.40.50.10620">
    <property type="entry name" value="PH0156-like domains"/>
    <property type="match status" value="1"/>
</dbReference>
<dbReference type="Pfam" id="PF11536">
    <property type="entry name" value="DUF3226"/>
    <property type="match status" value="1"/>
</dbReference>
<sequence length="243" mass="28568">MKSILLCEGQSDAILISYYLNRVKGWTFYGKKDKRKNIIPIRNKENEEANWYVLRDDLLVIWGIGGKDNFKYAIEQVLKINKVANKEDVFNKIIVLRDRDNFENDIDILNELNNYFNGVNLENNQWKEKLFVNESQETISVNILPIIIPFDKKGALETFILDAICEMGEEESYIVNKSKEFISIFNLENYLNTQRLKVKGELAVTLGTMFPQKTFTPIDSMLRNIDWEEYRTIQDGFRKLEEI</sequence>
<dbReference type="InterPro" id="IPR024508">
    <property type="entry name" value="DUF3226"/>
</dbReference>